<dbReference type="InterPro" id="IPR006212">
    <property type="entry name" value="Furin_repeat"/>
</dbReference>
<dbReference type="InterPro" id="IPR013783">
    <property type="entry name" value="Ig-like_fold"/>
</dbReference>
<dbReference type="SUPFAM" id="SSF49265">
    <property type="entry name" value="Fibronectin type III"/>
    <property type="match status" value="3"/>
</dbReference>
<evidence type="ECO:0000256" key="14">
    <source>
        <dbReference type="ARBA" id="ARBA00022989"/>
    </source>
</evidence>
<feature type="compositionally biased region" description="Basic residues" evidence="23">
    <location>
        <begin position="596"/>
        <end position="607"/>
    </location>
</feature>
<keyword evidence="14 24" id="KW-1133">Transmembrane helix</keyword>
<dbReference type="InterPro" id="IPR011009">
    <property type="entry name" value="Kinase-like_dom_sf"/>
</dbReference>
<keyword evidence="13 22" id="KW-0067">ATP-binding</keyword>
<dbReference type="GO" id="GO:0043410">
    <property type="term" value="P:positive regulation of MAPK cascade"/>
    <property type="evidence" value="ECO:0007669"/>
    <property type="project" value="TreeGrafter"/>
</dbReference>
<evidence type="ECO:0000256" key="20">
    <source>
        <dbReference type="ARBA" id="ARBA00023211"/>
    </source>
</evidence>
<keyword evidence="17" id="KW-1015">Disulfide bond</keyword>
<dbReference type="Pfam" id="PF01030">
    <property type="entry name" value="Recep_L_domain"/>
    <property type="match status" value="2"/>
</dbReference>
<dbReference type="GO" id="GO:0042593">
    <property type="term" value="P:glucose homeostasis"/>
    <property type="evidence" value="ECO:0007669"/>
    <property type="project" value="TreeGrafter"/>
</dbReference>
<evidence type="ECO:0000256" key="9">
    <source>
        <dbReference type="ARBA" id="ARBA00022729"/>
    </source>
</evidence>
<feature type="binding site" evidence="22">
    <location>
        <position position="924"/>
    </location>
    <ligand>
        <name>ATP</name>
        <dbReference type="ChEBI" id="CHEBI:30616"/>
    </ligand>
</feature>
<evidence type="ECO:0000256" key="19">
    <source>
        <dbReference type="ARBA" id="ARBA00023180"/>
    </source>
</evidence>
<dbReference type="Gene3D" id="2.10.220.10">
    <property type="entry name" value="Hormone Receptor, Insulin-like Growth Factor Receptor 1, Chain A, domain 2"/>
    <property type="match status" value="1"/>
</dbReference>
<comment type="subcellular location">
    <subcellularLocation>
        <location evidence="2">Membrane</location>
        <topology evidence="2">Single-pass type I membrane protein</topology>
    </subcellularLocation>
</comment>
<evidence type="ECO:0000256" key="2">
    <source>
        <dbReference type="ARBA" id="ARBA00004479"/>
    </source>
</evidence>
<dbReference type="InterPro" id="IPR017441">
    <property type="entry name" value="Protein_kinase_ATP_BS"/>
</dbReference>
<evidence type="ECO:0000313" key="29">
    <source>
        <dbReference type="Proteomes" id="UP001208570"/>
    </source>
</evidence>
<evidence type="ECO:0000256" key="7">
    <source>
        <dbReference type="ARBA" id="ARBA00022692"/>
    </source>
</evidence>
<dbReference type="EC" id="2.7.10.1" evidence="3"/>
<dbReference type="CDD" id="cd05032">
    <property type="entry name" value="PTKc_InsR_like"/>
    <property type="match status" value="1"/>
</dbReference>
<keyword evidence="11 22" id="KW-0547">Nucleotide-binding</keyword>
<dbReference type="Gene3D" id="3.30.200.20">
    <property type="entry name" value="Phosphorylase Kinase, domain 1"/>
    <property type="match status" value="1"/>
</dbReference>
<dbReference type="GO" id="GO:0051897">
    <property type="term" value="P:positive regulation of phosphatidylinositol 3-kinase/protein kinase B signal transduction"/>
    <property type="evidence" value="ECO:0007669"/>
    <property type="project" value="TreeGrafter"/>
</dbReference>
<keyword evidence="10" id="KW-0677">Repeat</keyword>
<dbReference type="GO" id="GO:0005899">
    <property type="term" value="C:insulin receptor complex"/>
    <property type="evidence" value="ECO:0007669"/>
    <property type="project" value="TreeGrafter"/>
</dbReference>
<keyword evidence="4" id="KW-0597">Phosphoprotein</keyword>
<comment type="cofactor">
    <cofactor evidence="1">
        <name>Mn(2+)</name>
        <dbReference type="ChEBI" id="CHEBI:29035"/>
    </cofactor>
</comment>
<dbReference type="SUPFAM" id="SSF56112">
    <property type="entry name" value="Protein kinase-like (PK-like)"/>
    <property type="match status" value="1"/>
</dbReference>
<evidence type="ECO:0000256" key="3">
    <source>
        <dbReference type="ARBA" id="ARBA00011902"/>
    </source>
</evidence>
<dbReference type="InterPro" id="IPR006211">
    <property type="entry name" value="Furin-like_Cys-rich_dom"/>
</dbReference>
<dbReference type="Pfam" id="PF00041">
    <property type="entry name" value="fn3"/>
    <property type="match status" value="1"/>
</dbReference>
<accession>A0AAD9N8F4</accession>
<dbReference type="InterPro" id="IPR000494">
    <property type="entry name" value="Rcpt_L-dom"/>
</dbReference>
<evidence type="ECO:0000256" key="4">
    <source>
        <dbReference type="ARBA" id="ARBA00022553"/>
    </source>
</evidence>
<dbReference type="InterPro" id="IPR003961">
    <property type="entry name" value="FN3_dom"/>
</dbReference>
<dbReference type="SMART" id="SM00261">
    <property type="entry name" value="FU"/>
    <property type="match status" value="1"/>
</dbReference>
<dbReference type="Gene3D" id="2.60.40.10">
    <property type="entry name" value="Immunoglobulins"/>
    <property type="match status" value="4"/>
</dbReference>
<feature type="domain" description="Fibronectin type-III" evidence="27">
    <location>
        <begin position="718"/>
        <end position="819"/>
    </location>
</feature>
<evidence type="ECO:0000256" key="25">
    <source>
        <dbReference type="SAM" id="SignalP"/>
    </source>
</evidence>
<evidence type="ECO:0000256" key="21">
    <source>
        <dbReference type="ARBA" id="ARBA00051243"/>
    </source>
</evidence>
<dbReference type="PROSITE" id="PS00107">
    <property type="entry name" value="PROTEIN_KINASE_ATP"/>
    <property type="match status" value="1"/>
</dbReference>
<feature type="signal peptide" evidence="25">
    <location>
        <begin position="1"/>
        <end position="19"/>
    </location>
</feature>
<reference evidence="28" key="1">
    <citation type="journal article" date="2023" name="Mol. Biol. Evol.">
        <title>Third-Generation Sequencing Reveals the Adaptive Role of the Epigenome in Three Deep-Sea Polychaetes.</title>
        <authorList>
            <person name="Perez M."/>
            <person name="Aroh O."/>
            <person name="Sun Y."/>
            <person name="Lan Y."/>
            <person name="Juniper S.K."/>
            <person name="Young C.R."/>
            <person name="Angers B."/>
            <person name="Qian P.Y."/>
        </authorList>
    </citation>
    <scope>NUCLEOTIDE SEQUENCE</scope>
    <source>
        <strain evidence="28">P08H-3</strain>
    </source>
</reference>
<evidence type="ECO:0000256" key="6">
    <source>
        <dbReference type="ARBA" id="ARBA00022685"/>
    </source>
</evidence>
<evidence type="ECO:0000256" key="5">
    <source>
        <dbReference type="ARBA" id="ARBA00022679"/>
    </source>
</evidence>
<evidence type="ECO:0000256" key="22">
    <source>
        <dbReference type="PROSITE-ProRule" id="PRU10141"/>
    </source>
</evidence>
<dbReference type="FunFam" id="3.30.200.20:FF:000026">
    <property type="entry name" value="Tyrosine-protein kinase receptor"/>
    <property type="match status" value="1"/>
</dbReference>
<evidence type="ECO:0000256" key="8">
    <source>
        <dbReference type="ARBA" id="ARBA00022723"/>
    </source>
</evidence>
<feature type="domain" description="Protein kinase" evidence="26">
    <location>
        <begin position="890"/>
        <end position="1166"/>
    </location>
</feature>
<evidence type="ECO:0000256" key="11">
    <source>
        <dbReference type="ARBA" id="ARBA00022741"/>
    </source>
</evidence>
<dbReference type="InterPro" id="IPR036116">
    <property type="entry name" value="FN3_sf"/>
</dbReference>
<keyword evidence="19" id="KW-0325">Glycoprotein</keyword>
<evidence type="ECO:0000259" key="26">
    <source>
        <dbReference type="PROSITE" id="PS50011"/>
    </source>
</evidence>
<keyword evidence="6" id="KW-0165">Cleavage on pair of basic residues</keyword>
<dbReference type="SMART" id="SM00219">
    <property type="entry name" value="TyrKc"/>
    <property type="match status" value="1"/>
</dbReference>
<dbReference type="CDD" id="cd00063">
    <property type="entry name" value="FN3"/>
    <property type="match status" value="2"/>
</dbReference>
<evidence type="ECO:0000256" key="13">
    <source>
        <dbReference type="ARBA" id="ARBA00022840"/>
    </source>
</evidence>
<keyword evidence="15 24" id="KW-0472">Membrane</keyword>
<dbReference type="Gene3D" id="3.80.20.20">
    <property type="entry name" value="Receptor L-domain"/>
    <property type="match status" value="3"/>
</dbReference>
<feature type="compositionally biased region" description="Low complexity" evidence="23">
    <location>
        <begin position="1313"/>
        <end position="1330"/>
    </location>
</feature>
<evidence type="ECO:0000256" key="16">
    <source>
        <dbReference type="ARBA" id="ARBA00023137"/>
    </source>
</evidence>
<dbReference type="InterPro" id="IPR008266">
    <property type="entry name" value="Tyr_kinase_AS"/>
</dbReference>
<keyword evidence="5" id="KW-0808">Transferase</keyword>
<evidence type="ECO:0000256" key="17">
    <source>
        <dbReference type="ARBA" id="ARBA00023157"/>
    </source>
</evidence>
<dbReference type="InterPro" id="IPR020635">
    <property type="entry name" value="Tyr_kinase_cat_dom"/>
</dbReference>
<evidence type="ECO:0000256" key="15">
    <source>
        <dbReference type="ARBA" id="ARBA00023136"/>
    </source>
</evidence>
<dbReference type="Pfam" id="PF07714">
    <property type="entry name" value="PK_Tyr_Ser-Thr"/>
    <property type="match status" value="1"/>
</dbReference>
<dbReference type="PRINTS" id="PR00109">
    <property type="entry name" value="TYRKINASE"/>
</dbReference>
<dbReference type="Gene3D" id="1.10.510.10">
    <property type="entry name" value="Transferase(Phosphotransferase) domain 1"/>
    <property type="match status" value="1"/>
</dbReference>
<proteinExistence type="predicted"/>
<sequence length="1348" mass="152247">MFLIVKLFFSSSVCPLGCGRSSCYPRVNERNQEVKECCHSECLGGCRGPRDTDCIACVHIFYEGRCVQRCPPQTYEYHKRRCITEAECRNVRINGKPGKLLDDSRCVEECPSGYIQNSIDESLCEKCEGPCPKVCHGLFVDSVSAAQQIKGCTVIKGILEIQIRGGSQIGAELEENLGSIEEITHYLKIIRSYAILSLRFLKKLRIIHEHVGKELEANLGEIEEVTEYVSINKAHALTNLRFLKNLRLIHGDKLFKDRHALVVIDNENLQDIWDFSTHPNLTIKKGHVFFHYNRRLCLHLIDKLVELSGINGTDSSDVNRDTNGDLIPCHTEELKLEVVSHLPTYAIVRWTNFFLNDHRELLSWVINLREAPFQNVTMYDSRDACGTDEWKQEDVKPDPDKNARWIAHIIYKLKPFTQYAVYVQTFTVARAAMGAMSPIVYFTTDPDVPWPARDIEVTAEHPGELRVEWKPPLKPNGNVTHYYVYWQPQSLDRKKLDQRNYCINKLRLPGNKGETIVDQKDANTNATLNGECCACPKSEAEQVQEEEERLFQIKFEDYLHDSVYIKRPMPDENRTIHEATKGELPGPIPSGETKSRQSRRVPSRQRRSSPSLPGGSMMSHFAGSNSTYSELFKNYSLISNMTNISHMEEKDEEQDPYEVAIVYSKTEVILPNLKHFQEYSIEVIACHNYVEGLKFKRCSNRAITTHRTQPDLSADNLDERNITATNGSKPGEVIIRWQDPSSPNGLIVTYELELSRVDTPNYKPFTHCITHKDYWKTAGYHLNNLHPGNWSYRIRATSLAGNGSWTSPLYFFISEIGPPPVMLHWKVIAGISTCATVVIVLIVGMSIWYVTKKRFNSTPNDILYASVNPEYWSAADVYVPDEWEVSRDKIELIRELGQGSFGMVYEGLAREIVPEKSVCKVAIKTVNEKATMRDRIEFLNEASVMKVFDCNHVVKLRGVVSKGQPTLVVMELMANGDLKSFLRSLRPDSENPNENFRPPTLKEILQMAGEIADGMSYLAAKKFVHRDLAARNCMVSEDLVVKIGDFGMTREIYETDYYRKGGKGLLPVRWMSPESLKDGIFTSQSDVWSYGVVIWEMATLAAQPYQGLSNEQVLHFVIDGGIMEKPEGCPDKLYNIMQLCWKHNPKDRSTFSEIIEILVPDLNPNFRKASYFFSDEKAMAEQGAAGATYVDESWTPLTSSQHLSKVGSSNHMDRLDADNVDDDEEVDLGNDIISTHSTLSYSSHTSAGHVSGRCEHIQPCGDCVVTVHERWPTYQAANSKQVLSGDGKAEPNPGDRLWDERNCQSPGGPGVASNEGSKGSSKSNDSSHSGINGFVNGHVPHCIVSPNC</sequence>
<dbReference type="EMBL" id="JAODUP010000180">
    <property type="protein sequence ID" value="KAK2157959.1"/>
    <property type="molecule type" value="Genomic_DNA"/>
</dbReference>
<evidence type="ECO:0000259" key="27">
    <source>
        <dbReference type="PROSITE" id="PS50853"/>
    </source>
</evidence>
<keyword evidence="29" id="KW-1185">Reference proteome</keyword>
<dbReference type="PANTHER" id="PTHR24416:SF525">
    <property type="entry name" value="INSULIN-LIKE RECEPTOR"/>
    <property type="match status" value="1"/>
</dbReference>
<organism evidence="28 29">
    <name type="scientific">Paralvinella palmiformis</name>
    <dbReference type="NCBI Taxonomy" id="53620"/>
    <lineage>
        <taxon>Eukaryota</taxon>
        <taxon>Metazoa</taxon>
        <taxon>Spiralia</taxon>
        <taxon>Lophotrochozoa</taxon>
        <taxon>Annelida</taxon>
        <taxon>Polychaeta</taxon>
        <taxon>Sedentaria</taxon>
        <taxon>Canalipalpata</taxon>
        <taxon>Terebellida</taxon>
        <taxon>Terebelliformia</taxon>
        <taxon>Alvinellidae</taxon>
        <taxon>Paralvinella</taxon>
    </lineage>
</organism>
<dbReference type="PROSITE" id="PS00109">
    <property type="entry name" value="PROTEIN_KINASE_TYR"/>
    <property type="match status" value="1"/>
</dbReference>
<keyword evidence="18" id="KW-0675">Receptor</keyword>
<evidence type="ECO:0000313" key="28">
    <source>
        <dbReference type="EMBL" id="KAK2157959.1"/>
    </source>
</evidence>
<feature type="domain" description="Fibronectin type-III" evidence="27">
    <location>
        <begin position="330"/>
        <end position="447"/>
    </location>
</feature>
<name>A0AAD9N8F4_9ANNE</name>
<dbReference type="InterPro" id="IPR000719">
    <property type="entry name" value="Prot_kinase_dom"/>
</dbReference>
<evidence type="ECO:0000256" key="24">
    <source>
        <dbReference type="SAM" id="Phobius"/>
    </source>
</evidence>
<feature type="transmembrane region" description="Helical" evidence="24">
    <location>
        <begin position="827"/>
        <end position="850"/>
    </location>
</feature>
<dbReference type="Pfam" id="PF00757">
    <property type="entry name" value="Furin-like"/>
    <property type="match status" value="1"/>
</dbReference>
<dbReference type="CDD" id="cd00064">
    <property type="entry name" value="FU"/>
    <property type="match status" value="1"/>
</dbReference>
<keyword evidence="9 25" id="KW-0732">Signal</keyword>
<feature type="region of interest" description="Disordered" evidence="23">
    <location>
        <begin position="1277"/>
        <end position="1332"/>
    </location>
</feature>
<dbReference type="GO" id="GO:0046872">
    <property type="term" value="F:metal ion binding"/>
    <property type="evidence" value="ECO:0007669"/>
    <property type="project" value="UniProtKB-KW"/>
</dbReference>
<dbReference type="InterPro" id="IPR036941">
    <property type="entry name" value="Rcpt_L-dom_sf"/>
</dbReference>
<dbReference type="GO" id="GO:0005524">
    <property type="term" value="F:ATP binding"/>
    <property type="evidence" value="ECO:0007669"/>
    <property type="project" value="UniProtKB-UniRule"/>
</dbReference>
<keyword evidence="8" id="KW-0479">Metal-binding</keyword>
<dbReference type="GO" id="GO:0030424">
    <property type="term" value="C:axon"/>
    <property type="evidence" value="ECO:0007669"/>
    <property type="project" value="TreeGrafter"/>
</dbReference>
<keyword evidence="12" id="KW-0418">Kinase</keyword>
<evidence type="ECO:0000256" key="18">
    <source>
        <dbReference type="ARBA" id="ARBA00023170"/>
    </source>
</evidence>
<comment type="catalytic activity">
    <reaction evidence="21">
        <text>L-tyrosyl-[protein] + ATP = O-phospho-L-tyrosyl-[protein] + ADP + H(+)</text>
        <dbReference type="Rhea" id="RHEA:10596"/>
        <dbReference type="Rhea" id="RHEA-COMP:10136"/>
        <dbReference type="Rhea" id="RHEA-COMP:20101"/>
        <dbReference type="ChEBI" id="CHEBI:15378"/>
        <dbReference type="ChEBI" id="CHEBI:30616"/>
        <dbReference type="ChEBI" id="CHEBI:46858"/>
        <dbReference type="ChEBI" id="CHEBI:61978"/>
        <dbReference type="ChEBI" id="CHEBI:456216"/>
        <dbReference type="EC" id="2.7.10.1"/>
    </reaction>
</comment>
<dbReference type="SUPFAM" id="SSF52058">
    <property type="entry name" value="L domain-like"/>
    <property type="match status" value="2"/>
</dbReference>
<comment type="caution">
    <text evidence="28">The sequence shown here is derived from an EMBL/GenBank/DDBJ whole genome shotgun (WGS) entry which is preliminary data.</text>
</comment>
<dbReference type="FunFam" id="1.10.510.10:FF:000528">
    <property type="entry name" value="Tyrosine-protein kinase receptor"/>
    <property type="match status" value="1"/>
</dbReference>
<dbReference type="GO" id="GO:0005009">
    <property type="term" value="F:insulin receptor activity"/>
    <property type="evidence" value="ECO:0007669"/>
    <property type="project" value="TreeGrafter"/>
</dbReference>
<dbReference type="SUPFAM" id="SSF57184">
    <property type="entry name" value="Growth factor receptor domain"/>
    <property type="match status" value="1"/>
</dbReference>
<dbReference type="SMART" id="SM00060">
    <property type="entry name" value="FN3"/>
    <property type="match status" value="3"/>
</dbReference>
<dbReference type="InterPro" id="IPR009030">
    <property type="entry name" value="Growth_fac_rcpt_cys_sf"/>
</dbReference>
<keyword evidence="20" id="KW-0464">Manganese</keyword>
<dbReference type="PROSITE" id="PS50011">
    <property type="entry name" value="PROTEIN_KINASE_DOM"/>
    <property type="match status" value="1"/>
</dbReference>
<gene>
    <name evidence="28" type="ORF">LSH36_180g01062</name>
</gene>
<protein>
    <recommendedName>
        <fullName evidence="3">receptor protein-tyrosine kinase</fullName>
        <ecNumber evidence="3">2.7.10.1</ecNumber>
    </recommendedName>
</protein>
<feature type="domain" description="Fibronectin type-III" evidence="27">
    <location>
        <begin position="451"/>
        <end position="548"/>
    </location>
</feature>
<dbReference type="InterPro" id="IPR050122">
    <property type="entry name" value="RTK"/>
</dbReference>
<feature type="region of interest" description="Disordered" evidence="23">
    <location>
        <begin position="577"/>
        <end position="620"/>
    </location>
</feature>
<dbReference type="InterPro" id="IPR001245">
    <property type="entry name" value="Ser-Thr/Tyr_kinase_cat_dom"/>
</dbReference>
<dbReference type="Proteomes" id="UP001208570">
    <property type="component" value="Unassembled WGS sequence"/>
</dbReference>
<feature type="chain" id="PRO_5041938554" description="receptor protein-tyrosine kinase" evidence="25">
    <location>
        <begin position="20"/>
        <end position="1348"/>
    </location>
</feature>
<dbReference type="PROSITE" id="PS50853">
    <property type="entry name" value="FN3"/>
    <property type="match status" value="3"/>
</dbReference>
<keyword evidence="7 24" id="KW-0812">Transmembrane</keyword>
<keyword evidence="16" id="KW-0829">Tyrosine-protein kinase</keyword>
<evidence type="ECO:0000256" key="10">
    <source>
        <dbReference type="ARBA" id="ARBA00022737"/>
    </source>
</evidence>
<evidence type="ECO:0000256" key="12">
    <source>
        <dbReference type="ARBA" id="ARBA00022777"/>
    </source>
</evidence>
<dbReference type="PANTHER" id="PTHR24416">
    <property type="entry name" value="TYROSINE-PROTEIN KINASE RECEPTOR"/>
    <property type="match status" value="1"/>
</dbReference>
<evidence type="ECO:0000256" key="1">
    <source>
        <dbReference type="ARBA" id="ARBA00001936"/>
    </source>
</evidence>
<dbReference type="GO" id="GO:0043560">
    <property type="term" value="F:insulin receptor substrate binding"/>
    <property type="evidence" value="ECO:0007669"/>
    <property type="project" value="TreeGrafter"/>
</dbReference>
<evidence type="ECO:0000256" key="23">
    <source>
        <dbReference type="SAM" id="MobiDB-lite"/>
    </source>
</evidence>